<dbReference type="EMBL" id="RKRA01000001">
    <property type="protein sequence ID" value="RPF26701.1"/>
    <property type="molecule type" value="Genomic_DNA"/>
</dbReference>
<sequence>MERNHARLLRVVLVVVAAALLLGACAAGLNDVAEPSAEAGFWQGLWHGLISPVTIIVSLFNEDVGIYEVVNNGGWYDVGFMAGVSTIFGTLGRGGGAAVPARSRRR</sequence>
<dbReference type="RefSeq" id="WP_123915664.1">
    <property type="nucleotide sequence ID" value="NZ_RKRA01000001.1"/>
</dbReference>
<keyword evidence="2" id="KW-1185">Reference proteome</keyword>
<proteinExistence type="predicted"/>
<evidence type="ECO:0000313" key="2">
    <source>
        <dbReference type="Proteomes" id="UP000280726"/>
    </source>
</evidence>
<accession>A0A3N5A4I5</accession>
<evidence type="ECO:0000313" key="1">
    <source>
        <dbReference type="EMBL" id="RPF26701.1"/>
    </source>
</evidence>
<dbReference type="AlphaFoldDB" id="A0A3N5A4I5"/>
<dbReference type="Proteomes" id="UP000280726">
    <property type="component" value="Unassembled WGS sequence"/>
</dbReference>
<protein>
    <submittedName>
        <fullName evidence="1">Uncharacterized protein</fullName>
    </submittedName>
</protein>
<name>A0A3N5A4I5_9MICO</name>
<comment type="caution">
    <text evidence="1">The sequence shown here is derived from an EMBL/GenBank/DDBJ whole genome shotgun (WGS) entry which is preliminary data.</text>
</comment>
<reference evidence="1 2" key="1">
    <citation type="submission" date="2018-11" db="EMBL/GenBank/DDBJ databases">
        <title>Sequencing the genomes of 1000 actinobacteria strains.</title>
        <authorList>
            <person name="Klenk H.-P."/>
        </authorList>
    </citation>
    <scope>NUCLEOTIDE SEQUENCE [LARGE SCALE GENOMIC DNA]</scope>
    <source>
        <strain evidence="1 2">DSM 14418</strain>
    </source>
</reference>
<organism evidence="1 2">
    <name type="scientific">Georgenia muralis</name>
    <dbReference type="NCBI Taxonomy" id="154117"/>
    <lineage>
        <taxon>Bacteria</taxon>
        <taxon>Bacillati</taxon>
        <taxon>Actinomycetota</taxon>
        <taxon>Actinomycetes</taxon>
        <taxon>Micrococcales</taxon>
        <taxon>Bogoriellaceae</taxon>
        <taxon>Georgenia</taxon>
    </lineage>
</organism>
<dbReference type="OrthoDB" id="165386at2"/>
<dbReference type="PROSITE" id="PS51257">
    <property type="entry name" value="PROKAR_LIPOPROTEIN"/>
    <property type="match status" value="1"/>
</dbReference>
<gene>
    <name evidence="1" type="ORF">EDD32_1150</name>
</gene>